<evidence type="ECO:0000256" key="4">
    <source>
        <dbReference type="ARBA" id="ARBA00023136"/>
    </source>
</evidence>
<reference evidence="6 7" key="1">
    <citation type="submission" date="2024-09" db="EMBL/GenBank/DDBJ databases">
        <authorList>
            <person name="Sun Q."/>
            <person name="Mori K."/>
        </authorList>
    </citation>
    <scope>NUCLEOTIDE SEQUENCE [LARGE SCALE GENOMIC DNA]</scope>
    <source>
        <strain evidence="6 7">KCTC 23076</strain>
    </source>
</reference>
<dbReference type="InterPro" id="IPR001129">
    <property type="entry name" value="Membr-assoc_MAPEG"/>
</dbReference>
<dbReference type="Pfam" id="PF01124">
    <property type="entry name" value="MAPEG"/>
    <property type="match status" value="1"/>
</dbReference>
<name>A0ABV6RLZ5_9GAMM</name>
<dbReference type="RefSeq" id="WP_386667234.1">
    <property type="nucleotide sequence ID" value="NZ_JBHLTG010000001.1"/>
</dbReference>
<evidence type="ECO:0000256" key="2">
    <source>
        <dbReference type="ARBA" id="ARBA00022692"/>
    </source>
</evidence>
<evidence type="ECO:0000256" key="5">
    <source>
        <dbReference type="SAM" id="Phobius"/>
    </source>
</evidence>
<proteinExistence type="predicted"/>
<sequence length="77" mass="8217">MAAVFHLACLILLHLGHNPVAVGLAWLFVVGRILHSTVQILTGNVRLRGAVFTVNFLAVIGLWLLVVLAARFSAASS</sequence>
<keyword evidence="3 5" id="KW-1133">Transmembrane helix</keyword>
<evidence type="ECO:0000256" key="3">
    <source>
        <dbReference type="ARBA" id="ARBA00022989"/>
    </source>
</evidence>
<protein>
    <submittedName>
        <fullName evidence="6">MAPEG family protein</fullName>
    </submittedName>
</protein>
<gene>
    <name evidence="6" type="ORF">ACFFGH_09145</name>
</gene>
<dbReference type="InterPro" id="IPR023352">
    <property type="entry name" value="MAPEG-like_dom_sf"/>
</dbReference>
<evidence type="ECO:0000256" key="1">
    <source>
        <dbReference type="ARBA" id="ARBA00004370"/>
    </source>
</evidence>
<keyword evidence="7" id="KW-1185">Reference proteome</keyword>
<dbReference type="EMBL" id="JBHLTG010000001">
    <property type="protein sequence ID" value="MFC0678006.1"/>
    <property type="molecule type" value="Genomic_DNA"/>
</dbReference>
<evidence type="ECO:0000313" key="7">
    <source>
        <dbReference type="Proteomes" id="UP001589896"/>
    </source>
</evidence>
<organism evidence="6 7">
    <name type="scientific">Lysobacter korlensis</name>
    <dbReference type="NCBI Taxonomy" id="553636"/>
    <lineage>
        <taxon>Bacteria</taxon>
        <taxon>Pseudomonadati</taxon>
        <taxon>Pseudomonadota</taxon>
        <taxon>Gammaproteobacteria</taxon>
        <taxon>Lysobacterales</taxon>
        <taxon>Lysobacteraceae</taxon>
        <taxon>Lysobacter</taxon>
    </lineage>
</organism>
<evidence type="ECO:0000313" key="6">
    <source>
        <dbReference type="EMBL" id="MFC0678006.1"/>
    </source>
</evidence>
<dbReference type="Gene3D" id="1.20.120.550">
    <property type="entry name" value="Membrane associated eicosanoid/glutathione metabolism-like domain"/>
    <property type="match status" value="1"/>
</dbReference>
<accession>A0ABV6RLZ5</accession>
<feature type="transmembrane region" description="Helical" evidence="5">
    <location>
        <begin position="49"/>
        <end position="70"/>
    </location>
</feature>
<comment type="caution">
    <text evidence="6">The sequence shown here is derived from an EMBL/GenBank/DDBJ whole genome shotgun (WGS) entry which is preliminary data.</text>
</comment>
<keyword evidence="4 5" id="KW-0472">Membrane</keyword>
<dbReference type="Proteomes" id="UP001589896">
    <property type="component" value="Unassembled WGS sequence"/>
</dbReference>
<keyword evidence="2 5" id="KW-0812">Transmembrane</keyword>
<comment type="subcellular location">
    <subcellularLocation>
        <location evidence="1">Membrane</location>
    </subcellularLocation>
</comment>
<dbReference type="SUPFAM" id="SSF161084">
    <property type="entry name" value="MAPEG domain-like"/>
    <property type="match status" value="1"/>
</dbReference>